<dbReference type="SUPFAM" id="SSF51735">
    <property type="entry name" value="NAD(P)-binding Rossmann-fold domains"/>
    <property type="match status" value="1"/>
</dbReference>
<evidence type="ECO:0000259" key="5">
    <source>
        <dbReference type="Pfam" id="PF16363"/>
    </source>
</evidence>
<dbReference type="Pfam" id="PF16363">
    <property type="entry name" value="GDP_Man_Dehyd"/>
    <property type="match status" value="1"/>
</dbReference>
<dbReference type="Gene3D" id="3.90.25.10">
    <property type="entry name" value="UDP-galactose 4-epimerase, domain 1"/>
    <property type="match status" value="1"/>
</dbReference>
<dbReference type="Proteomes" id="UP001166004">
    <property type="component" value="Unassembled WGS sequence"/>
</dbReference>
<dbReference type="InterPro" id="IPR016040">
    <property type="entry name" value="NAD(P)-bd_dom"/>
</dbReference>
<comment type="caution">
    <text evidence="6">The sequence shown here is derived from an EMBL/GenBank/DDBJ whole genome shotgun (WGS) entry which is preliminary data.</text>
</comment>
<dbReference type="PANTHER" id="PTHR43715">
    <property type="entry name" value="GDP-MANNOSE 4,6-DEHYDRATASE"/>
    <property type="match status" value="1"/>
</dbReference>
<feature type="domain" description="NAD(P)-binding" evidence="5">
    <location>
        <begin position="6"/>
        <end position="309"/>
    </location>
</feature>
<dbReference type="InterPro" id="IPR006368">
    <property type="entry name" value="GDP_Man_deHydtase"/>
</dbReference>
<dbReference type="EC" id="4.2.1.47" evidence="3"/>
<dbReference type="PANTHER" id="PTHR43715:SF1">
    <property type="entry name" value="GDP-MANNOSE 4,6 DEHYDRATASE"/>
    <property type="match status" value="1"/>
</dbReference>
<proteinExistence type="inferred from homology"/>
<accession>A0ABX1SZ07</accession>
<protein>
    <recommendedName>
        <fullName evidence="3">GDP-mannose 4,6-dehydratase</fullName>
        <ecNumber evidence="3">4.2.1.47</ecNumber>
    </recommendedName>
</protein>
<evidence type="ECO:0000313" key="6">
    <source>
        <dbReference type="EMBL" id="NMN67073.1"/>
    </source>
</evidence>
<evidence type="ECO:0000256" key="2">
    <source>
        <dbReference type="ARBA" id="ARBA00009263"/>
    </source>
</evidence>
<comment type="similarity">
    <text evidence="2">Belongs to the NAD(P)-dependent epimerase/dehydratase family. GDP-mannose 4,6-dehydratase subfamily.</text>
</comment>
<evidence type="ECO:0000256" key="1">
    <source>
        <dbReference type="ARBA" id="ARBA00001937"/>
    </source>
</evidence>
<reference evidence="6 7" key="1">
    <citation type="submission" date="2019-07" db="EMBL/GenBank/DDBJ databases">
        <title>SAR11 Genome Evolution.</title>
        <authorList>
            <person name="Giovannoni S."/>
        </authorList>
    </citation>
    <scope>NUCLEOTIDE SEQUENCE [LARGE SCALE GENOMIC DNA]</scope>
    <source>
        <strain evidence="6 7">HTCC9565</strain>
    </source>
</reference>
<keyword evidence="7" id="KW-1185">Reference proteome</keyword>
<comment type="cofactor">
    <cofactor evidence="1">
        <name>NADP(+)</name>
        <dbReference type="ChEBI" id="CHEBI:58349"/>
    </cofactor>
</comment>
<name>A0ABX1SZ07_PELUQ</name>
<keyword evidence="4" id="KW-0456">Lyase</keyword>
<dbReference type="RefSeq" id="WP_169035590.1">
    <property type="nucleotide sequence ID" value="NZ_LANA01000001.1"/>
</dbReference>
<sequence>MKKKALIFGITGQDGSYLAKYLVEKKYSVTGIYRRKKFVNLKKLDLLKKIKLQLLTKLDNKKINKILSQNFNEIYFLSGQSSVTKSFTKSLETYKSQIEPLKSILDFIVKQKKNKTKFLYAGSAEIFGNINKKKRINEESKKKPVSPYGLSKLIGYEIVKSYRRMYKIPVCTAHFFNHESSLRPKEFIFKKIINSLNEIKKNKKNRLKVGNIDIKRDWGWAPDYMEACYKIMNSNQITDYIVATKKTVQLKKIIQLFFKNYNLNWKEYTIVNKNFFRNFEIQENYANPEKIKKNIKWKAKNDYFNVIKKLINKEI</sequence>
<evidence type="ECO:0000313" key="7">
    <source>
        <dbReference type="Proteomes" id="UP001166004"/>
    </source>
</evidence>
<dbReference type="EMBL" id="LANA01000001">
    <property type="protein sequence ID" value="NMN67073.1"/>
    <property type="molecule type" value="Genomic_DNA"/>
</dbReference>
<dbReference type="InterPro" id="IPR036291">
    <property type="entry name" value="NAD(P)-bd_dom_sf"/>
</dbReference>
<evidence type="ECO:0000256" key="4">
    <source>
        <dbReference type="ARBA" id="ARBA00023239"/>
    </source>
</evidence>
<organism evidence="6 7">
    <name type="scientific">Pelagibacter ubique</name>
    <dbReference type="NCBI Taxonomy" id="198252"/>
    <lineage>
        <taxon>Bacteria</taxon>
        <taxon>Pseudomonadati</taxon>
        <taxon>Pseudomonadota</taxon>
        <taxon>Alphaproteobacteria</taxon>
        <taxon>Candidatus Pelagibacterales</taxon>
        <taxon>Candidatus Pelagibacteraceae</taxon>
        <taxon>Candidatus Pelagibacter</taxon>
    </lineage>
</organism>
<evidence type="ECO:0000256" key="3">
    <source>
        <dbReference type="ARBA" id="ARBA00011989"/>
    </source>
</evidence>
<gene>
    <name evidence="6" type="ORF">VP91_00002060</name>
</gene>
<dbReference type="Gene3D" id="3.40.50.720">
    <property type="entry name" value="NAD(P)-binding Rossmann-like Domain"/>
    <property type="match status" value="1"/>
</dbReference>